<evidence type="ECO:0000256" key="2">
    <source>
        <dbReference type="SAM" id="Phobius"/>
    </source>
</evidence>
<evidence type="ECO:0000259" key="3">
    <source>
        <dbReference type="Pfam" id="PF02470"/>
    </source>
</evidence>
<keyword evidence="2" id="KW-1133">Transmembrane helix</keyword>
<feature type="domain" description="Mce/MlaD" evidence="3">
    <location>
        <begin position="40"/>
        <end position="115"/>
    </location>
</feature>
<dbReference type="KEGG" id="acru:HHL28_08690"/>
<keyword evidence="5" id="KW-1185">Reference proteome</keyword>
<accession>A0A858R7I4</accession>
<dbReference type="EMBL" id="CP051775">
    <property type="protein sequence ID" value="QJE73153.1"/>
    <property type="molecule type" value="Genomic_DNA"/>
</dbReference>
<dbReference type="AlphaFoldDB" id="A0A858R7I4"/>
<dbReference type="PANTHER" id="PTHR36698:SF2">
    <property type="entry name" value="MCE_MLAD DOMAIN-CONTAINING PROTEIN"/>
    <property type="match status" value="1"/>
</dbReference>
<dbReference type="Proteomes" id="UP000501891">
    <property type="component" value="Chromosome"/>
</dbReference>
<keyword evidence="2" id="KW-0812">Transmembrane</keyword>
<feature type="transmembrane region" description="Helical" evidence="2">
    <location>
        <begin position="7"/>
        <end position="29"/>
    </location>
</feature>
<organism evidence="4 5">
    <name type="scientific">Aerophototrophica crusticola</name>
    <dbReference type="NCBI Taxonomy" id="1709002"/>
    <lineage>
        <taxon>Bacteria</taxon>
        <taxon>Pseudomonadati</taxon>
        <taxon>Pseudomonadota</taxon>
        <taxon>Alphaproteobacteria</taxon>
        <taxon>Rhodospirillales</taxon>
        <taxon>Rhodospirillaceae</taxon>
        <taxon>Aerophototrophica</taxon>
    </lineage>
</organism>
<name>A0A858R7I4_9PROT</name>
<dbReference type="PANTHER" id="PTHR36698">
    <property type="entry name" value="BLL5892 PROTEIN"/>
    <property type="match status" value="1"/>
</dbReference>
<evidence type="ECO:0000313" key="5">
    <source>
        <dbReference type="Proteomes" id="UP000501891"/>
    </source>
</evidence>
<sequence length="319" mass="33974">METRASYTLVGAFVLALAAALFVFVVWLARVQLNEDRQAYYINFTGSVTGLVTGSPVRYRGVAVGTVGDIRINPENVEEVRVTVEVPRDTPIKTDAIASLEPVGVTGGVYVEIAGGSQAAPLLREQVSGIPVIKSRPSSIASLLDRAPEVFANLITISSRLSELLDDKNQQSISTLLANLADASAGANATLDNTNKLIVDLRGQLATLGGEAQVLLKTANQTVGSVGKDATAISGELADTTKELKKLTQSLVKTSNELQALIAENREPIRDFTNTGLYDFSQLLVHLQDLAAKLSRVTGRLERDPSELIFGGSEGVEVK</sequence>
<feature type="coiled-coil region" evidence="1">
    <location>
        <begin position="237"/>
        <end position="264"/>
    </location>
</feature>
<reference evidence="4" key="1">
    <citation type="submission" date="2020-04" db="EMBL/GenBank/DDBJ databases">
        <title>A desert anoxygenic phototrophic bacterium fixes CO2 using RubisCO under aerobic conditions.</title>
        <authorList>
            <person name="Tang K."/>
        </authorList>
    </citation>
    <scope>NUCLEOTIDE SEQUENCE [LARGE SCALE GENOMIC DNA]</scope>
    <source>
        <strain evidence="4">MIMtkB3</strain>
    </source>
</reference>
<keyword evidence="1" id="KW-0175">Coiled coil</keyword>
<gene>
    <name evidence="4" type="ORF">HHL28_08690</name>
</gene>
<proteinExistence type="predicted"/>
<keyword evidence="2" id="KW-0472">Membrane</keyword>
<evidence type="ECO:0000256" key="1">
    <source>
        <dbReference type="SAM" id="Coils"/>
    </source>
</evidence>
<evidence type="ECO:0000313" key="4">
    <source>
        <dbReference type="EMBL" id="QJE73153.1"/>
    </source>
</evidence>
<dbReference type="InterPro" id="IPR003399">
    <property type="entry name" value="Mce/MlaD"/>
</dbReference>
<protein>
    <submittedName>
        <fullName evidence="4">MCE family protein</fullName>
    </submittedName>
</protein>
<dbReference type="Pfam" id="PF02470">
    <property type="entry name" value="MlaD"/>
    <property type="match status" value="1"/>
</dbReference>